<accession>A0A6C0EX62</accession>
<dbReference type="AlphaFoldDB" id="A0A6C0EX62"/>
<sequence>MIFAKCVLRKNFILCLLYIYCIESKLIKMSVTPPDISLDMIALFNDAIMRIFSDRYMDTTTTSLMLIPQNGDKTTPALNLKRNAYIKFLKKNGFIQDGISMNTFVLSAITAFSRDRDKFLKNVREFIKKMEVQIDPRNNNIEVTLHDRIRRGTIVNTEKSRIGGILTDPSYHCESLKLFMAILTAVLHLNQPILKRTDITLTFEFLKGLFGSGLVESVKNCSGKTVSVNPDLDPVSSNIYQFIIDELQTYADEGASAAANDDGDAAAHNDDKAAKNDAIPVAATDDVPVADVAAAPPPPAAAAATAAAAVTAAAAAAAAAARSNDALNALQNLDYPKNINSGDVNDVLGGSKSRRIRRRKHRRKTHHKHSRKTRHKRTHRSRTARKHKKYSRKH</sequence>
<evidence type="ECO:0000313" key="2">
    <source>
        <dbReference type="EMBL" id="QHT33301.1"/>
    </source>
</evidence>
<name>A0A6C0EX62_9ZZZZ</name>
<feature type="compositionally biased region" description="Basic residues" evidence="1">
    <location>
        <begin position="352"/>
        <end position="394"/>
    </location>
</feature>
<organism evidence="2">
    <name type="scientific">viral metagenome</name>
    <dbReference type="NCBI Taxonomy" id="1070528"/>
    <lineage>
        <taxon>unclassified sequences</taxon>
        <taxon>metagenomes</taxon>
        <taxon>organismal metagenomes</taxon>
    </lineage>
</organism>
<dbReference type="EMBL" id="MN738962">
    <property type="protein sequence ID" value="QHT33301.1"/>
    <property type="molecule type" value="Genomic_DNA"/>
</dbReference>
<evidence type="ECO:0000256" key="1">
    <source>
        <dbReference type="SAM" id="MobiDB-lite"/>
    </source>
</evidence>
<protein>
    <submittedName>
        <fullName evidence="2">Uncharacterized protein</fullName>
    </submittedName>
</protein>
<proteinExistence type="predicted"/>
<feature type="region of interest" description="Disordered" evidence="1">
    <location>
        <begin position="335"/>
        <end position="394"/>
    </location>
</feature>
<reference evidence="2" key="1">
    <citation type="journal article" date="2020" name="Nature">
        <title>Giant virus diversity and host interactions through global metagenomics.</title>
        <authorList>
            <person name="Schulz F."/>
            <person name="Roux S."/>
            <person name="Paez-Espino D."/>
            <person name="Jungbluth S."/>
            <person name="Walsh D.A."/>
            <person name="Denef V.J."/>
            <person name="McMahon K.D."/>
            <person name="Konstantinidis K.T."/>
            <person name="Eloe-Fadrosh E.A."/>
            <person name="Kyrpides N.C."/>
            <person name="Woyke T."/>
        </authorList>
    </citation>
    <scope>NUCLEOTIDE SEQUENCE</scope>
    <source>
        <strain evidence="2">GVMAG-M-3300009161-34</strain>
    </source>
</reference>